<comment type="caution">
    <text evidence="2">The sequence shown here is derived from an EMBL/GenBank/DDBJ whole genome shotgun (WGS) entry which is preliminary data.</text>
</comment>
<reference evidence="2 3" key="1">
    <citation type="submission" date="2020-04" db="EMBL/GenBank/DDBJ databases">
        <title>Novel species.</title>
        <authorList>
            <person name="Teo W.F.A."/>
            <person name="Lipun K."/>
            <person name="Srisuk N."/>
            <person name="Duangmal K."/>
        </authorList>
    </citation>
    <scope>NUCLEOTIDE SEQUENCE [LARGE SCALE GENOMIC DNA]</scope>
    <source>
        <strain evidence="2 3">K13G38</strain>
    </source>
</reference>
<dbReference type="InterPro" id="IPR036388">
    <property type="entry name" value="WH-like_DNA-bd_sf"/>
</dbReference>
<dbReference type="RefSeq" id="WP_168519930.1">
    <property type="nucleotide sequence ID" value="NZ_JAAXLS010000028.1"/>
</dbReference>
<dbReference type="InterPro" id="IPR039422">
    <property type="entry name" value="MarR/SlyA-like"/>
</dbReference>
<dbReference type="SMART" id="SM00347">
    <property type="entry name" value="HTH_MARR"/>
    <property type="match status" value="1"/>
</dbReference>
<dbReference type="SUPFAM" id="SSF46785">
    <property type="entry name" value="Winged helix' DNA-binding domain"/>
    <property type="match status" value="1"/>
</dbReference>
<dbReference type="PANTHER" id="PTHR33164:SF104">
    <property type="entry name" value="TRANSCRIPTIONAL REGULATORY PROTEIN"/>
    <property type="match status" value="1"/>
</dbReference>
<dbReference type="Proteomes" id="UP000715441">
    <property type="component" value="Unassembled WGS sequence"/>
</dbReference>
<dbReference type="PROSITE" id="PS50995">
    <property type="entry name" value="HTH_MARR_2"/>
    <property type="match status" value="1"/>
</dbReference>
<gene>
    <name evidence="2" type="ORF">HFP15_28965</name>
</gene>
<dbReference type="EMBL" id="JAAXLS010000028">
    <property type="protein sequence ID" value="NKQ56910.1"/>
    <property type="molecule type" value="Genomic_DNA"/>
</dbReference>
<keyword evidence="3" id="KW-1185">Reference proteome</keyword>
<name>A0ABX1JAU5_9PSEU</name>
<dbReference type="InterPro" id="IPR000835">
    <property type="entry name" value="HTH_MarR-typ"/>
</dbReference>
<dbReference type="PANTHER" id="PTHR33164">
    <property type="entry name" value="TRANSCRIPTIONAL REGULATOR, MARR FAMILY"/>
    <property type="match status" value="1"/>
</dbReference>
<sequence>MHEKRACNLLGAAALTISDLMLAGAVTAAGVSASAAAAVVVLSTEPGLSVTALGRRIGLSQPAATRMVDTLAAHGLIERDVTSARSVSVRLTAEGGRMAGRILRSREEQLARIVGGLSGSEQQTLVALLGKLLAGAYAERPDAARLCRLCDRACCVAGGQVCPVGQAERTKAAGRCG</sequence>
<dbReference type="Gene3D" id="1.10.10.10">
    <property type="entry name" value="Winged helix-like DNA-binding domain superfamily/Winged helix DNA-binding domain"/>
    <property type="match status" value="1"/>
</dbReference>
<organism evidence="2 3">
    <name type="scientific">Amycolatopsis acididurans</name>
    <dbReference type="NCBI Taxonomy" id="2724524"/>
    <lineage>
        <taxon>Bacteria</taxon>
        <taxon>Bacillati</taxon>
        <taxon>Actinomycetota</taxon>
        <taxon>Actinomycetes</taxon>
        <taxon>Pseudonocardiales</taxon>
        <taxon>Pseudonocardiaceae</taxon>
        <taxon>Amycolatopsis</taxon>
    </lineage>
</organism>
<accession>A0ABX1JAU5</accession>
<dbReference type="InterPro" id="IPR036390">
    <property type="entry name" value="WH_DNA-bd_sf"/>
</dbReference>
<evidence type="ECO:0000313" key="3">
    <source>
        <dbReference type="Proteomes" id="UP000715441"/>
    </source>
</evidence>
<proteinExistence type="predicted"/>
<protein>
    <submittedName>
        <fullName evidence="2">MarR family transcriptional regulator</fullName>
    </submittedName>
</protein>
<evidence type="ECO:0000259" key="1">
    <source>
        <dbReference type="PROSITE" id="PS50995"/>
    </source>
</evidence>
<feature type="domain" description="HTH marR-type" evidence="1">
    <location>
        <begin position="1"/>
        <end position="134"/>
    </location>
</feature>
<evidence type="ECO:0000313" key="2">
    <source>
        <dbReference type="EMBL" id="NKQ56910.1"/>
    </source>
</evidence>
<dbReference type="PRINTS" id="PR00598">
    <property type="entry name" value="HTHMARR"/>
</dbReference>
<dbReference type="Pfam" id="PF12802">
    <property type="entry name" value="MarR_2"/>
    <property type="match status" value="1"/>
</dbReference>